<protein>
    <recommendedName>
        <fullName evidence="4">SMP-30/Gluconolactonase/LRE-like region domain-containing protein</fullName>
    </recommendedName>
</protein>
<sequence length="329" mass="36910">MSSVKLVKVEVPFISLKGSRLPEGATYNHLNHSFLWVDIIAGEVHRVFLPANDEENVKEMLSTHEVVKVEDSCGVIGLTSDNDIYIVGCQKGVGFVNFKTKEFKYKLFFPSETYNISLRSNDGSIDDKGNFWVGTMDNFDQPSVGPNGFQYRVNHKDFSIDTLIKNCYIPNGMAWKDNKFYWTDSGTYTIWKFDYDSNTGEISNKQPLINMKDFCPEDESPEPDGFAMAANGDIYTAVWSTGKVLRFNLEGKLMEKFIFPAKRVTCPIIGGKNFNELFVTSADLHLDDVDKLASEPGDLGGAIFKVVLDSDVRGLPKNIWGGNVEDLIN</sequence>
<feature type="binding site" evidence="3">
    <location>
        <position position="171"/>
    </location>
    <ligand>
        <name>a divalent metal cation</name>
        <dbReference type="ChEBI" id="CHEBI:60240"/>
    </ligand>
</feature>
<dbReference type="PRINTS" id="PR01790">
    <property type="entry name" value="SMP30FAMILY"/>
</dbReference>
<dbReference type="EMBL" id="KV454013">
    <property type="protein sequence ID" value="ODV96224.1"/>
    <property type="molecule type" value="Genomic_DNA"/>
</dbReference>
<evidence type="ECO:0000259" key="4">
    <source>
        <dbReference type="Pfam" id="PF08450"/>
    </source>
</evidence>
<dbReference type="InterPro" id="IPR005511">
    <property type="entry name" value="SMP-30"/>
</dbReference>
<dbReference type="Pfam" id="PF08450">
    <property type="entry name" value="SGL"/>
    <property type="match status" value="1"/>
</dbReference>
<feature type="domain" description="SMP-30/Gluconolactonase/LRE-like region" evidence="4">
    <location>
        <begin position="21"/>
        <end position="282"/>
    </location>
</feature>
<dbReference type="PANTHER" id="PTHR10907:SF47">
    <property type="entry name" value="REGUCALCIN"/>
    <property type="match status" value="1"/>
</dbReference>
<accession>A0A1E4TWX1</accession>
<feature type="binding site" evidence="3">
    <location>
        <position position="23"/>
    </location>
    <ligand>
        <name>a divalent metal cation</name>
        <dbReference type="ChEBI" id="CHEBI:60240"/>
    </ligand>
</feature>
<keyword evidence="3" id="KW-0862">Zinc</keyword>
<evidence type="ECO:0000313" key="6">
    <source>
        <dbReference type="Proteomes" id="UP000094236"/>
    </source>
</evidence>
<evidence type="ECO:0000313" key="5">
    <source>
        <dbReference type="EMBL" id="ODV96224.1"/>
    </source>
</evidence>
<dbReference type="PANTHER" id="PTHR10907">
    <property type="entry name" value="REGUCALCIN"/>
    <property type="match status" value="1"/>
</dbReference>
<dbReference type="SUPFAM" id="SSF63829">
    <property type="entry name" value="Calcium-dependent phosphotriesterase"/>
    <property type="match status" value="1"/>
</dbReference>
<feature type="binding site" evidence="3">
    <location>
        <position position="119"/>
    </location>
    <ligand>
        <name>substrate</name>
    </ligand>
</feature>
<proteinExistence type="inferred from homology"/>
<reference evidence="6" key="1">
    <citation type="submission" date="2016-05" db="EMBL/GenBank/DDBJ databases">
        <title>Comparative genomics of biotechnologically important yeasts.</title>
        <authorList>
            <consortium name="DOE Joint Genome Institute"/>
            <person name="Riley R."/>
            <person name="Haridas S."/>
            <person name="Wolfe K.H."/>
            <person name="Lopes M.R."/>
            <person name="Hittinger C.T."/>
            <person name="Goker M."/>
            <person name="Salamov A."/>
            <person name="Wisecaver J."/>
            <person name="Long T.M."/>
            <person name="Aerts A.L."/>
            <person name="Barry K."/>
            <person name="Choi C."/>
            <person name="Clum A."/>
            <person name="Coughlan A.Y."/>
            <person name="Deshpande S."/>
            <person name="Douglass A.P."/>
            <person name="Hanson S.J."/>
            <person name="Klenk H.-P."/>
            <person name="Labutti K."/>
            <person name="Lapidus A."/>
            <person name="Lindquist E."/>
            <person name="Lipzen A."/>
            <person name="Meier-Kolthoff J.P."/>
            <person name="Ohm R.A."/>
            <person name="Otillar R.P."/>
            <person name="Pangilinan J."/>
            <person name="Peng Y."/>
            <person name="Rokas A."/>
            <person name="Rosa C.A."/>
            <person name="Scheuner C."/>
            <person name="Sibirny A.A."/>
            <person name="Slot J.C."/>
            <person name="Stielow J.B."/>
            <person name="Sun H."/>
            <person name="Kurtzman C.P."/>
            <person name="Blackwell M."/>
            <person name="Grigoriev I.V."/>
            <person name="Jeffries T.W."/>
        </authorList>
    </citation>
    <scope>NUCLEOTIDE SEQUENCE [LARGE SCALE GENOMIC DNA]</scope>
    <source>
        <strain evidence="6">NRRL Y-2460</strain>
    </source>
</reference>
<dbReference type="Gene3D" id="2.120.10.30">
    <property type="entry name" value="TolB, C-terminal domain"/>
    <property type="match status" value="1"/>
</dbReference>
<keyword evidence="3" id="KW-0479">Metal-binding</keyword>
<evidence type="ECO:0000256" key="3">
    <source>
        <dbReference type="PIRSR" id="PIRSR605511-2"/>
    </source>
</evidence>
<dbReference type="InterPro" id="IPR011042">
    <property type="entry name" value="6-blade_b-propeller_TolB-like"/>
</dbReference>
<dbReference type="AlphaFoldDB" id="A0A1E4TWX1"/>
<name>A0A1E4TWX1_PACTA</name>
<evidence type="ECO:0000256" key="1">
    <source>
        <dbReference type="ARBA" id="ARBA00008853"/>
    </source>
</evidence>
<dbReference type="OrthoDB" id="423498at2759"/>
<dbReference type="GO" id="GO:0005509">
    <property type="term" value="F:calcium ion binding"/>
    <property type="evidence" value="ECO:0007669"/>
    <property type="project" value="TreeGrafter"/>
</dbReference>
<dbReference type="Proteomes" id="UP000094236">
    <property type="component" value="Unassembled WGS sequence"/>
</dbReference>
<feature type="binding site" evidence="3">
    <location>
        <position position="224"/>
    </location>
    <ligand>
        <name>a divalent metal cation</name>
        <dbReference type="ChEBI" id="CHEBI:60240"/>
    </ligand>
</feature>
<feature type="binding site" evidence="3">
    <location>
        <position position="121"/>
    </location>
    <ligand>
        <name>substrate</name>
    </ligand>
</feature>
<organism evidence="5 6">
    <name type="scientific">Pachysolen tannophilus NRRL Y-2460</name>
    <dbReference type="NCBI Taxonomy" id="669874"/>
    <lineage>
        <taxon>Eukaryota</taxon>
        <taxon>Fungi</taxon>
        <taxon>Dikarya</taxon>
        <taxon>Ascomycota</taxon>
        <taxon>Saccharomycotina</taxon>
        <taxon>Pichiomycetes</taxon>
        <taxon>Pachysolenaceae</taxon>
        <taxon>Pachysolen</taxon>
    </lineage>
</organism>
<feature type="active site" description="Proton donor/acceptor" evidence="2">
    <location>
        <position position="224"/>
    </location>
</feature>
<dbReference type="InterPro" id="IPR013658">
    <property type="entry name" value="SGL"/>
</dbReference>
<dbReference type="GO" id="GO:0004341">
    <property type="term" value="F:gluconolactonase activity"/>
    <property type="evidence" value="ECO:0007669"/>
    <property type="project" value="TreeGrafter"/>
</dbReference>
<dbReference type="STRING" id="669874.A0A1E4TWX1"/>
<evidence type="ECO:0000256" key="2">
    <source>
        <dbReference type="PIRSR" id="PIRSR605511-1"/>
    </source>
</evidence>
<comment type="similarity">
    <text evidence="1">Belongs to the SMP-30/CGR1 family.</text>
</comment>
<gene>
    <name evidence="5" type="ORF">PACTADRAFT_33402</name>
</gene>
<keyword evidence="6" id="KW-1185">Reference proteome</keyword>
<comment type="cofactor">
    <cofactor evidence="3">
        <name>Zn(2+)</name>
        <dbReference type="ChEBI" id="CHEBI:29105"/>
    </cofactor>
    <text evidence="3">Binds 1 divalent metal cation per subunit.</text>
</comment>